<reference evidence="1 2" key="1">
    <citation type="submission" date="2018-04" db="EMBL/GenBank/DDBJ databases">
        <title>Genomic Encyclopedia of Archaeal and Bacterial Type Strains, Phase II (KMG-II): from individual species to whole genera.</title>
        <authorList>
            <person name="Goeker M."/>
        </authorList>
    </citation>
    <scope>NUCLEOTIDE SEQUENCE [LARGE SCALE GENOMIC DNA]</scope>
    <source>
        <strain evidence="1 2">DSM 5822</strain>
    </source>
</reference>
<proteinExistence type="predicted"/>
<name>A0A2T5ITF5_9GAMM</name>
<accession>A0A2T5ITF5</accession>
<gene>
    <name evidence="1" type="ORF">C8N29_12218</name>
</gene>
<dbReference type="Gene3D" id="3.30.70.120">
    <property type="match status" value="1"/>
</dbReference>
<protein>
    <submittedName>
        <fullName evidence="1">Uncharacterized protein DUF3240</fullName>
    </submittedName>
</protein>
<comment type="caution">
    <text evidence="1">The sequence shown here is derived from an EMBL/GenBank/DDBJ whole genome shotgun (WGS) entry which is preliminary data.</text>
</comment>
<dbReference type="Pfam" id="PF11582">
    <property type="entry name" value="DUF3240"/>
    <property type="match status" value="1"/>
</dbReference>
<organism evidence="1 2">
    <name type="scientific">Agitococcus lubricus</name>
    <dbReference type="NCBI Taxonomy" id="1077255"/>
    <lineage>
        <taxon>Bacteria</taxon>
        <taxon>Pseudomonadati</taxon>
        <taxon>Pseudomonadota</taxon>
        <taxon>Gammaproteobacteria</taxon>
        <taxon>Moraxellales</taxon>
        <taxon>Moraxellaceae</taxon>
        <taxon>Agitococcus</taxon>
    </lineage>
</organism>
<dbReference type="InterPro" id="IPR015867">
    <property type="entry name" value="N-reg_PII/ATP_PRibTrfase_C"/>
</dbReference>
<dbReference type="Proteomes" id="UP000244223">
    <property type="component" value="Unassembled WGS sequence"/>
</dbReference>
<dbReference type="AlphaFoldDB" id="A0A2T5ITF5"/>
<sequence>MTSCCLTLLCTPELEEKLLDLLLVDPEIKLFTSASSFTHGLHPKSLDQLEQVLGRGHSVTIQILLTQPDAEALLERLRSSISGAGIQYWLTPVLAAGELT</sequence>
<dbReference type="EMBL" id="QAON01000022">
    <property type="protein sequence ID" value="PTQ87152.1"/>
    <property type="molecule type" value="Genomic_DNA"/>
</dbReference>
<evidence type="ECO:0000313" key="1">
    <source>
        <dbReference type="EMBL" id="PTQ87152.1"/>
    </source>
</evidence>
<dbReference type="OrthoDB" id="8537254at2"/>
<dbReference type="InterPro" id="IPR021634">
    <property type="entry name" value="DUF3240"/>
</dbReference>
<evidence type="ECO:0000313" key="2">
    <source>
        <dbReference type="Proteomes" id="UP000244223"/>
    </source>
</evidence>
<keyword evidence="2" id="KW-1185">Reference proteome</keyword>
<dbReference type="RefSeq" id="WP_107866889.1">
    <property type="nucleotide sequence ID" value="NZ_QAON01000022.1"/>
</dbReference>